<reference evidence="6" key="1">
    <citation type="submission" date="2020-07" db="EMBL/GenBank/DDBJ databases">
        <title>The High-quality genome of the commercially important snow crab, Chionoecetes opilio.</title>
        <authorList>
            <person name="Jeong J.-H."/>
            <person name="Ryu S."/>
        </authorList>
    </citation>
    <scope>NUCLEOTIDE SEQUENCE</scope>
    <source>
        <strain evidence="6">MADBK_172401_WGS</strain>
        <tissue evidence="6">Digestive gland</tissue>
    </source>
</reference>
<dbReference type="AlphaFoldDB" id="A0A8J4YF77"/>
<evidence type="ECO:0000256" key="4">
    <source>
        <dbReference type="SAM" id="MobiDB-lite"/>
    </source>
</evidence>
<evidence type="ECO:0000256" key="3">
    <source>
        <dbReference type="ARBA" id="ARBA00023242"/>
    </source>
</evidence>
<gene>
    <name evidence="6" type="primary">Gon4l_1</name>
    <name evidence="6" type="ORF">GWK47_038643</name>
</gene>
<dbReference type="PANTHER" id="PTHR16088">
    <property type="entry name" value="YY1 ASSOCIATED PROTEIN-RELATED"/>
    <property type="match status" value="1"/>
</dbReference>
<accession>A0A8J4YF77</accession>
<keyword evidence="5" id="KW-0472">Membrane</keyword>
<dbReference type="Proteomes" id="UP000770661">
    <property type="component" value="Unassembled WGS sequence"/>
</dbReference>
<feature type="compositionally biased region" description="Basic and acidic residues" evidence="4">
    <location>
        <begin position="182"/>
        <end position="192"/>
    </location>
</feature>
<dbReference type="OrthoDB" id="6257037at2759"/>
<keyword evidence="7" id="KW-1185">Reference proteome</keyword>
<comment type="caution">
    <text evidence="6">The sequence shown here is derived from an EMBL/GenBank/DDBJ whole genome shotgun (WGS) entry which is preliminary data.</text>
</comment>
<keyword evidence="2" id="KW-0804">Transcription</keyword>
<keyword evidence="5" id="KW-0812">Transmembrane</keyword>
<evidence type="ECO:0000256" key="1">
    <source>
        <dbReference type="ARBA" id="ARBA00023015"/>
    </source>
</evidence>
<feature type="region of interest" description="Disordered" evidence="4">
    <location>
        <begin position="173"/>
        <end position="243"/>
    </location>
</feature>
<feature type="compositionally biased region" description="Polar residues" evidence="4">
    <location>
        <begin position="200"/>
        <end position="243"/>
    </location>
</feature>
<keyword evidence="5" id="KW-1133">Transmembrane helix</keyword>
<dbReference type="GO" id="GO:0005634">
    <property type="term" value="C:nucleus"/>
    <property type="evidence" value="ECO:0007669"/>
    <property type="project" value="TreeGrafter"/>
</dbReference>
<name>A0A8J4YF77_CHIOP</name>
<feature type="region of interest" description="Disordered" evidence="4">
    <location>
        <begin position="1"/>
        <end position="54"/>
    </location>
</feature>
<feature type="compositionally biased region" description="Basic residues" evidence="4">
    <location>
        <begin position="34"/>
        <end position="48"/>
    </location>
</feature>
<sequence>MKEDDEELQCYSNYDTSDDEGTLTIVAPHEESPKKRKTTPSPKSRKKMRGEGGEVPQEVIELIQSGIDEMLEEKAERTHLTAIHVKNIIKNVMTDENVLTMVRNTVLGLPGDGPTSSAVYEPTLTRAKTKELMEQQAAGMGQSNIWAGLSNHAAKTASTFTQETQALVSVDFPDEDEDEEYRPEADQLHSDEESFVSGGSPCTPSTLQSASTPGSQHNLITPGSSRSDGVGTPSSQDAGVFKTPNTQKSSVQRVLSFDKTQEVGLVLLAAAEVVSQRTRSKLPLTETSLEWLEMAFQPPDVTTDMYDTVVDNEEWKEFLIDFIHPLSMSLQYACLFLVYSIVVVVVVDNEEWKEFLIDFIHPLSMSLLHTCPFLCIVVV</sequence>
<dbReference type="GO" id="GO:0003712">
    <property type="term" value="F:transcription coregulator activity"/>
    <property type="evidence" value="ECO:0007669"/>
    <property type="project" value="TreeGrafter"/>
</dbReference>
<evidence type="ECO:0000256" key="2">
    <source>
        <dbReference type="ARBA" id="ARBA00023163"/>
    </source>
</evidence>
<dbReference type="InterPro" id="IPR052435">
    <property type="entry name" value="YY1-Transcr_Regul"/>
</dbReference>
<dbReference type="EMBL" id="JACEEZ010005636">
    <property type="protein sequence ID" value="KAG0725458.1"/>
    <property type="molecule type" value="Genomic_DNA"/>
</dbReference>
<organism evidence="6 7">
    <name type="scientific">Chionoecetes opilio</name>
    <name type="common">Atlantic snow crab</name>
    <name type="synonym">Cancer opilio</name>
    <dbReference type="NCBI Taxonomy" id="41210"/>
    <lineage>
        <taxon>Eukaryota</taxon>
        <taxon>Metazoa</taxon>
        <taxon>Ecdysozoa</taxon>
        <taxon>Arthropoda</taxon>
        <taxon>Crustacea</taxon>
        <taxon>Multicrustacea</taxon>
        <taxon>Malacostraca</taxon>
        <taxon>Eumalacostraca</taxon>
        <taxon>Eucarida</taxon>
        <taxon>Decapoda</taxon>
        <taxon>Pleocyemata</taxon>
        <taxon>Brachyura</taxon>
        <taxon>Eubrachyura</taxon>
        <taxon>Majoidea</taxon>
        <taxon>Majidae</taxon>
        <taxon>Chionoecetes</taxon>
    </lineage>
</organism>
<evidence type="ECO:0000313" key="7">
    <source>
        <dbReference type="Proteomes" id="UP000770661"/>
    </source>
</evidence>
<evidence type="ECO:0000256" key="5">
    <source>
        <dbReference type="SAM" id="Phobius"/>
    </source>
</evidence>
<keyword evidence="3" id="KW-0539">Nucleus</keyword>
<feature type="transmembrane region" description="Helical" evidence="5">
    <location>
        <begin position="330"/>
        <end position="347"/>
    </location>
</feature>
<evidence type="ECO:0000313" key="6">
    <source>
        <dbReference type="EMBL" id="KAG0725458.1"/>
    </source>
</evidence>
<dbReference type="PANTHER" id="PTHR16088:SF3">
    <property type="entry name" value="GON-4-LIKE PROTEIN"/>
    <property type="match status" value="1"/>
</dbReference>
<proteinExistence type="predicted"/>
<dbReference type="GO" id="GO:0006355">
    <property type="term" value="P:regulation of DNA-templated transcription"/>
    <property type="evidence" value="ECO:0007669"/>
    <property type="project" value="TreeGrafter"/>
</dbReference>
<keyword evidence="1" id="KW-0805">Transcription regulation</keyword>
<protein>
    <submittedName>
        <fullName evidence="6">GON-4-like protein</fullName>
    </submittedName>
</protein>